<gene>
    <name evidence="3" type="ORF">ACFOZ4_02360</name>
</gene>
<keyword evidence="2" id="KW-1133">Transmembrane helix</keyword>
<dbReference type="InterPro" id="IPR046096">
    <property type="entry name" value="DUF6114"/>
</dbReference>
<feature type="transmembrane region" description="Helical" evidence="2">
    <location>
        <begin position="73"/>
        <end position="91"/>
    </location>
</feature>
<accession>A0ABV8LFT0</accession>
<dbReference type="EMBL" id="JBHSAY010000003">
    <property type="protein sequence ID" value="MFC4129448.1"/>
    <property type="molecule type" value="Genomic_DNA"/>
</dbReference>
<feature type="compositionally biased region" description="Basic and acidic residues" evidence="1">
    <location>
        <begin position="167"/>
        <end position="191"/>
    </location>
</feature>
<evidence type="ECO:0000256" key="1">
    <source>
        <dbReference type="SAM" id="MobiDB-lite"/>
    </source>
</evidence>
<feature type="compositionally biased region" description="Low complexity" evidence="1">
    <location>
        <begin position="286"/>
        <end position="327"/>
    </location>
</feature>
<protein>
    <submittedName>
        <fullName evidence="3">DUF6114 domain-containing protein</fullName>
    </submittedName>
</protein>
<feature type="transmembrane region" description="Helical" evidence="2">
    <location>
        <begin position="98"/>
        <end position="121"/>
    </location>
</feature>
<comment type="caution">
    <text evidence="3">The sequence shown here is derived from an EMBL/GenBank/DDBJ whole genome shotgun (WGS) entry which is preliminary data.</text>
</comment>
<feature type="region of interest" description="Disordered" evidence="1">
    <location>
        <begin position="144"/>
        <end position="191"/>
    </location>
</feature>
<evidence type="ECO:0000313" key="4">
    <source>
        <dbReference type="Proteomes" id="UP001595816"/>
    </source>
</evidence>
<feature type="region of interest" description="Disordered" evidence="1">
    <location>
        <begin position="225"/>
        <end position="347"/>
    </location>
</feature>
<dbReference type="RefSeq" id="WP_253759409.1">
    <property type="nucleotide sequence ID" value="NZ_JAMZDZ010000001.1"/>
</dbReference>
<feature type="compositionally biased region" description="Low complexity" evidence="1">
    <location>
        <begin position="239"/>
        <end position="271"/>
    </location>
</feature>
<organism evidence="3 4">
    <name type="scientific">Hamadaea flava</name>
    <dbReference type="NCBI Taxonomy" id="1742688"/>
    <lineage>
        <taxon>Bacteria</taxon>
        <taxon>Bacillati</taxon>
        <taxon>Actinomycetota</taxon>
        <taxon>Actinomycetes</taxon>
        <taxon>Micromonosporales</taxon>
        <taxon>Micromonosporaceae</taxon>
        <taxon>Hamadaea</taxon>
    </lineage>
</organism>
<evidence type="ECO:0000256" key="2">
    <source>
        <dbReference type="SAM" id="Phobius"/>
    </source>
</evidence>
<dbReference type="Proteomes" id="UP001595816">
    <property type="component" value="Unassembled WGS sequence"/>
</dbReference>
<keyword evidence="2" id="KW-0472">Membrane</keyword>
<reference evidence="4" key="1">
    <citation type="journal article" date="2019" name="Int. J. Syst. Evol. Microbiol.">
        <title>The Global Catalogue of Microorganisms (GCM) 10K type strain sequencing project: providing services to taxonomists for standard genome sequencing and annotation.</title>
        <authorList>
            <consortium name="The Broad Institute Genomics Platform"/>
            <consortium name="The Broad Institute Genome Sequencing Center for Infectious Disease"/>
            <person name="Wu L."/>
            <person name="Ma J."/>
        </authorList>
    </citation>
    <scope>NUCLEOTIDE SEQUENCE [LARGE SCALE GENOMIC DNA]</scope>
    <source>
        <strain evidence="4">CGMCC 4.7289</strain>
    </source>
</reference>
<keyword evidence="4" id="KW-1185">Reference proteome</keyword>
<sequence length="493" mass="51820">MEFTPPERNPAAEELFSSADRAETPSFWQKFSAWRRARPFWGGLLAILAGIEVYASTQTSIGDIVLKVGVEGFQAYLIPLMLVLAGFLAWFTPAQRAFYGIITAFISVYALIGVNFGGWILGTLLGMTAGALIFSWTPVDPNPVLYSGEPRPDDEPESAADTEEDDHNPRHAATDEIRDPDLGEPDLDRGRAGGATRGKLLAISMVPLLIAGIGVVAMRSAPAAYGAGCPTPSRSTTRAPKPSASTSPAAPAPSASPSAKASPSASPSPSTGILGQIVDGLVDLLTPDSPSPSTSASKADPTTATSPGVKTSTKPTTTKSPVPRRTTNPCTGQSASPSASAVPPAKRLTAAAGQVDVTAKPGLLTGSKVTMVNLAFQGIVELPTADGPISVLKFTMDSSVTDDFKLHTYGRGKSPDIDFVTDHLTVRQNVVFYTSRFQAKLFGLLPVDYSPSHPPDIPIPPLIPIIFTDPQIDLVWVNADVLTAKPQLVTKPV</sequence>
<keyword evidence="2" id="KW-0812">Transmembrane</keyword>
<dbReference type="Pfam" id="PF19609">
    <property type="entry name" value="DUF6114"/>
    <property type="match status" value="1"/>
</dbReference>
<feature type="compositionally biased region" description="Low complexity" evidence="1">
    <location>
        <begin position="334"/>
        <end position="345"/>
    </location>
</feature>
<proteinExistence type="predicted"/>
<feature type="compositionally biased region" description="Acidic residues" evidence="1">
    <location>
        <begin position="152"/>
        <end position="166"/>
    </location>
</feature>
<feature type="transmembrane region" description="Helical" evidence="2">
    <location>
        <begin position="40"/>
        <end position="61"/>
    </location>
</feature>
<evidence type="ECO:0000313" key="3">
    <source>
        <dbReference type="EMBL" id="MFC4129448.1"/>
    </source>
</evidence>
<name>A0ABV8LFT0_9ACTN</name>